<accession>A0A139HZS2</accession>
<protein>
    <recommendedName>
        <fullName evidence="1">C2H2-type domain-containing protein</fullName>
    </recommendedName>
</protein>
<dbReference type="Gene3D" id="3.30.40.10">
    <property type="entry name" value="Zinc/RING finger domain, C3HC4 (zinc finger)"/>
    <property type="match status" value="1"/>
</dbReference>
<evidence type="ECO:0000313" key="2">
    <source>
        <dbReference type="EMBL" id="KXT07974.1"/>
    </source>
</evidence>
<proteinExistence type="predicted"/>
<sequence>MATATNGTSGHHHSDSLPAQPDSRIAIIGARVGGLVTALQLHAHGFKNISLSLFEAAAHITSLGKLKNGTTTIDLEIRSFLIIEGNSPDMKVPQFSIHRGKLQILLLDAVRERLGEASVNLNHCLSSFSLSGNDTVELYFIQRKTSPLKEIGSGCTPRRRKLSSEGTSALYPGVSEQLMWCPLWPQMPRNEPGVAVPSSISFLTRERLPNLQHVKIGEFFGNDIAHSKADSEFECGDQQRLRLFCFSLALFEASEAGQARPASPTARKDVREDMTLFTLPVSLPGPERPPTLCFPSAKTRGLCSCGGGYVLTHDASRDTSLRNTKDDEGLALVLRQGQQSQPTSRLLHDCLKRAAVGLTPFTTRHTVKYMHSFEFSARDGKTYFSIARRYADRFVFPRGLVDVGEEELTLPDEQQRGFRDLHVPENPSPEISKRAIARLRRQKFIFYRAANHGESQTSCTVCLDDFTNASTVIRHDCKHVFHAKVFYHLVEEEQ</sequence>
<evidence type="ECO:0000259" key="1">
    <source>
        <dbReference type="PROSITE" id="PS00028"/>
    </source>
</evidence>
<dbReference type="Gene3D" id="3.50.50.60">
    <property type="entry name" value="FAD/NAD(P)-binding domain"/>
    <property type="match status" value="1"/>
</dbReference>
<dbReference type="InterPro" id="IPR001841">
    <property type="entry name" value="Znf_RING"/>
</dbReference>
<dbReference type="CDD" id="cd16448">
    <property type="entry name" value="RING-H2"/>
    <property type="match status" value="1"/>
</dbReference>
<dbReference type="PROSITE" id="PS00028">
    <property type="entry name" value="ZINC_FINGER_C2H2_1"/>
    <property type="match status" value="1"/>
</dbReference>
<dbReference type="SUPFAM" id="SSF57850">
    <property type="entry name" value="RING/U-box"/>
    <property type="match status" value="1"/>
</dbReference>
<dbReference type="InterPro" id="IPR013087">
    <property type="entry name" value="Znf_C2H2_type"/>
</dbReference>
<name>A0A139HZS2_9PEZI</name>
<dbReference type="SUPFAM" id="SSF51905">
    <property type="entry name" value="FAD/NAD(P)-binding domain"/>
    <property type="match status" value="1"/>
</dbReference>
<dbReference type="AlphaFoldDB" id="A0A139HZS2"/>
<comment type="caution">
    <text evidence="2">The sequence shown here is derived from an EMBL/GenBank/DDBJ whole genome shotgun (WGS) entry which is preliminary data.</text>
</comment>
<organism evidence="2 3">
    <name type="scientific">Pseudocercospora musae</name>
    <dbReference type="NCBI Taxonomy" id="113226"/>
    <lineage>
        <taxon>Eukaryota</taxon>
        <taxon>Fungi</taxon>
        <taxon>Dikarya</taxon>
        <taxon>Ascomycota</taxon>
        <taxon>Pezizomycotina</taxon>
        <taxon>Dothideomycetes</taxon>
        <taxon>Dothideomycetidae</taxon>
        <taxon>Mycosphaerellales</taxon>
        <taxon>Mycosphaerellaceae</taxon>
        <taxon>Pseudocercospora</taxon>
    </lineage>
</organism>
<dbReference type="InterPro" id="IPR013083">
    <property type="entry name" value="Znf_RING/FYVE/PHD"/>
</dbReference>
<evidence type="ECO:0000313" key="3">
    <source>
        <dbReference type="Proteomes" id="UP000073492"/>
    </source>
</evidence>
<dbReference type="InterPro" id="IPR036188">
    <property type="entry name" value="FAD/NAD-bd_sf"/>
</dbReference>
<dbReference type="Proteomes" id="UP000073492">
    <property type="component" value="Unassembled WGS sequence"/>
</dbReference>
<gene>
    <name evidence="2" type="ORF">AC579_6923</name>
</gene>
<reference evidence="2 3" key="1">
    <citation type="submission" date="2015-07" db="EMBL/GenBank/DDBJ databases">
        <title>Comparative genomics of the Sigatoka disease complex on banana suggests a link between parallel evolutionary changes in Pseudocercospora fijiensis and Pseudocercospora eumusae and increased virulence on the banana host.</title>
        <authorList>
            <person name="Chang T.-C."/>
            <person name="Salvucci A."/>
            <person name="Crous P.W."/>
            <person name="Stergiopoulos I."/>
        </authorList>
    </citation>
    <scope>NUCLEOTIDE SEQUENCE [LARGE SCALE GENOMIC DNA]</scope>
    <source>
        <strain evidence="2 3">CBS 116634</strain>
    </source>
</reference>
<feature type="domain" description="C2H2-type" evidence="1">
    <location>
        <begin position="459"/>
        <end position="479"/>
    </location>
</feature>
<keyword evidence="3" id="KW-1185">Reference proteome</keyword>
<dbReference type="EMBL" id="LFZO01000506">
    <property type="protein sequence ID" value="KXT07974.1"/>
    <property type="molecule type" value="Genomic_DNA"/>
</dbReference>
<dbReference type="Pfam" id="PF17123">
    <property type="entry name" value="zf-RING_11"/>
    <property type="match status" value="1"/>
</dbReference>
<dbReference type="OrthoDB" id="16820at2759"/>